<dbReference type="AlphaFoldDB" id="A4GHQ3"/>
<protein>
    <submittedName>
        <fullName evidence="1">Uncharacterized protein</fullName>
    </submittedName>
</protein>
<name>A4GHQ3_9BACT</name>
<gene>
    <name evidence="1" type="ORF">MBMO_EB0-39F01.0025</name>
</gene>
<accession>A4GHQ3</accession>
<evidence type="ECO:0000313" key="1">
    <source>
        <dbReference type="EMBL" id="ABL97614.1"/>
    </source>
</evidence>
<proteinExistence type="predicted"/>
<dbReference type="EMBL" id="EF089398">
    <property type="protein sequence ID" value="ABL97614.1"/>
    <property type="molecule type" value="Genomic_DNA"/>
</dbReference>
<organism evidence="1">
    <name type="scientific">uncultured marine bacterium EB0_39F01</name>
    <dbReference type="NCBI Taxonomy" id="415436"/>
    <lineage>
        <taxon>Bacteria</taxon>
        <taxon>environmental samples</taxon>
    </lineage>
</organism>
<sequence>MIESLAKPMNKFILALSITLSIIFGSIASAQKPVASFQDWGVYSSDDPKLCWLASTAMKVENTRGGKPAMNVTRGDIVLFITYLPEKNIFGEVSFGGGYPFKPNQMVKLKIGAAEYDLIPEGGFAWPANSDIDTKIRVSMTRGSTAIISAESTRGTKTKDTFSLRGFTAALKDAKKRCGV</sequence>
<reference evidence="1" key="1">
    <citation type="journal article" date="2007" name="Environ. Microbiol.">
        <title>Proteorhodopsin photosystem gene clusters exhibit co-evolutionary trends and shared ancestry among diverse marine microbial phyla.</title>
        <authorList>
            <person name="McCarren J."/>
            <person name="Delong E.F."/>
        </authorList>
    </citation>
    <scope>NUCLEOTIDE SEQUENCE</scope>
</reference>